<protein>
    <submittedName>
        <fullName evidence="1">Uncharacterized protein</fullName>
    </submittedName>
</protein>
<evidence type="ECO:0000313" key="2">
    <source>
        <dbReference type="Proteomes" id="UP000182584"/>
    </source>
</evidence>
<name>A0A1H9S785_BUTFI</name>
<organism evidence="1 2">
    <name type="scientific">Butyrivibrio fibrisolvens</name>
    <dbReference type="NCBI Taxonomy" id="831"/>
    <lineage>
        <taxon>Bacteria</taxon>
        <taxon>Bacillati</taxon>
        <taxon>Bacillota</taxon>
        <taxon>Clostridia</taxon>
        <taxon>Lachnospirales</taxon>
        <taxon>Lachnospiraceae</taxon>
        <taxon>Butyrivibrio</taxon>
    </lineage>
</organism>
<gene>
    <name evidence="1" type="ORF">SAMN04487884_111106</name>
</gene>
<accession>A0A1H9S785</accession>
<dbReference type="AlphaFoldDB" id="A0A1H9S785"/>
<proteinExistence type="predicted"/>
<dbReference type="EMBL" id="FOGJ01000011">
    <property type="protein sequence ID" value="SER80811.1"/>
    <property type="molecule type" value="Genomic_DNA"/>
</dbReference>
<reference evidence="1 2" key="1">
    <citation type="submission" date="2016-10" db="EMBL/GenBank/DDBJ databases">
        <authorList>
            <person name="de Groot N.N."/>
        </authorList>
    </citation>
    <scope>NUCLEOTIDE SEQUENCE [LARGE SCALE GENOMIC DNA]</scope>
    <source>
        <strain evidence="1 2">AR40</strain>
    </source>
</reference>
<dbReference type="RefSeq" id="WP_027218687.1">
    <property type="nucleotide sequence ID" value="NZ_FOGJ01000011.1"/>
</dbReference>
<dbReference type="OrthoDB" id="2002934at2"/>
<dbReference type="eggNOG" id="ENOG50309RQ">
    <property type="taxonomic scope" value="Bacteria"/>
</dbReference>
<dbReference type="Proteomes" id="UP000182584">
    <property type="component" value="Unassembled WGS sequence"/>
</dbReference>
<evidence type="ECO:0000313" key="1">
    <source>
        <dbReference type="EMBL" id="SER80811.1"/>
    </source>
</evidence>
<sequence length="401" mass="45695">MDYRQSEHVKIRDINQDIERAYNVLTDYAFDVGINDKDSLRFRLLTEEVLRLVKQILDKWSVELWFEGDKRVSRIILESAGSLEGDKKEELGSIASSGVVFEEKGFFKKITDMFMIKVPEEKTWSLKEYQRQLQAKKEQDKYSLEAWEDLERSLVANLADDIEITASSDNIKMVVTKDFTQSLSFISTSSLEASTSQILVGSSKDIARELDRADDLIAELNLDRKNALHAKLVFEETLGMLREMTENYQAVVWMEKYKKGYCLKLAAKTEMNFDKKKELLSVASDKKNSSVKGIMGKLGDVIENGLLNYENIMNLSQEYGGGYVDYGSMGMYGGFEGSLEYGMMWSLNDYRTCLESVSEKDDASKEAWDELEKSIVANIANDVLVGVKGDKVEMTIICRMK</sequence>